<dbReference type="Gene3D" id="2.130.10.10">
    <property type="entry name" value="YVTN repeat-like/Quinoprotein amine dehydrogenase"/>
    <property type="match status" value="1"/>
</dbReference>
<dbReference type="AlphaFoldDB" id="A0A814R654"/>
<comment type="subcellular location">
    <subcellularLocation>
        <location evidence="1">Nucleus</location>
    </subcellularLocation>
</comment>
<dbReference type="PROSITE" id="PS50082">
    <property type="entry name" value="WD_REPEATS_2"/>
    <property type="match status" value="1"/>
</dbReference>
<name>A0A814R654_9BILA</name>
<dbReference type="InterPro" id="IPR036322">
    <property type="entry name" value="WD40_repeat_dom_sf"/>
</dbReference>
<dbReference type="InterPro" id="IPR001680">
    <property type="entry name" value="WD40_rpt"/>
</dbReference>
<dbReference type="InterPro" id="IPR015943">
    <property type="entry name" value="WD40/YVTN_repeat-like_dom_sf"/>
</dbReference>
<dbReference type="Proteomes" id="UP000663870">
    <property type="component" value="Unassembled WGS sequence"/>
</dbReference>
<dbReference type="PANTHER" id="PTHR44040:SF1">
    <property type="entry name" value="RETINOBLASTOMA-BINDING PROTEIN 5"/>
    <property type="match status" value="1"/>
</dbReference>
<dbReference type="Pfam" id="PF00400">
    <property type="entry name" value="WD40"/>
    <property type="match status" value="2"/>
</dbReference>
<evidence type="ECO:0000256" key="5">
    <source>
        <dbReference type="PROSITE-ProRule" id="PRU00221"/>
    </source>
</evidence>
<evidence type="ECO:0000256" key="1">
    <source>
        <dbReference type="ARBA" id="ARBA00004123"/>
    </source>
</evidence>
<keyword evidence="3" id="KW-0677">Repeat</keyword>
<dbReference type="EMBL" id="CAJNOL010000592">
    <property type="protein sequence ID" value="CAF1129693.1"/>
    <property type="molecule type" value="Genomic_DNA"/>
</dbReference>
<evidence type="ECO:0000313" key="7">
    <source>
        <dbReference type="EMBL" id="CAF1129693.1"/>
    </source>
</evidence>
<dbReference type="InterPro" id="IPR037850">
    <property type="entry name" value="RBBP5/Swd1"/>
</dbReference>
<evidence type="ECO:0000256" key="6">
    <source>
        <dbReference type="SAM" id="MobiDB-lite"/>
    </source>
</evidence>
<dbReference type="SUPFAM" id="SSF50978">
    <property type="entry name" value="WD40 repeat-like"/>
    <property type="match status" value="1"/>
</dbReference>
<gene>
    <name evidence="7" type="ORF">JXQ802_LOCUS20637</name>
</gene>
<dbReference type="SMART" id="SM00320">
    <property type="entry name" value="WD40"/>
    <property type="match status" value="5"/>
</dbReference>
<feature type="region of interest" description="Disordered" evidence="6">
    <location>
        <begin position="490"/>
        <end position="511"/>
    </location>
</feature>
<feature type="compositionally biased region" description="Polar residues" evidence="6">
    <location>
        <begin position="534"/>
        <end position="548"/>
    </location>
</feature>
<comment type="caution">
    <text evidence="7">The sequence shown here is derived from an EMBL/GenBank/DDBJ whole genome shotgun (WGS) entry which is preliminary data.</text>
</comment>
<keyword evidence="2 5" id="KW-0853">WD repeat</keyword>
<keyword evidence="8" id="KW-1185">Reference proteome</keyword>
<sequence>MNIELLSTFQQNYPEEFDGTLDCASMAVCCAFNKIGSMLAVGCSDGRLVIWDFLTRGIAKIICADWSPIYSISWSKKSDLIATSSTDNTVCIWYTATGRCHTRISCIQSPILRVQFHPRNSSYLLICPMKHPPVLIDNNGKHTIVTIDDEPNDIISTFDRKGEHIILGNNRGLIVVKTFPDLKTISSFRITTGTNANTVLRHIEIPRRGQYCLINTSDRIIRIYNYTDMLSCGIVRDLEPKQKLQDLVNKSLWRKCCWSGDGEYICGASSRQHSLYIWETISGNLVKILHGTKGETLADVCWHPVRPIIASISSGVVSIWSHSQVENWSAFAPDFRELEENVEYHERESEFDIKDEDRSLDSFDYINSPNKRQRLDMNGNIKKINNDDIEIDVVTEQRIEALVSSDDDDINDQLVYLPSAPDIEDPEIESSSSTATTTTTTKNQILTHNFIETDQKYEIQLQTPPVYDTHPYFGGTKQTRSIGNIILNNQDIKKDGRHRRKGHHNESDQQNILLPKSIDAAVATLTNNSKRFISTNGNSTIVTQTTENKGQRGRSARLEGKKTTTGQHRSSTDNDIDFVPH</sequence>
<feature type="repeat" description="WD" evidence="5">
    <location>
        <begin position="62"/>
        <end position="103"/>
    </location>
</feature>
<evidence type="ECO:0000256" key="2">
    <source>
        <dbReference type="ARBA" id="ARBA00022574"/>
    </source>
</evidence>
<evidence type="ECO:0000256" key="4">
    <source>
        <dbReference type="ARBA" id="ARBA00023242"/>
    </source>
</evidence>
<dbReference type="GO" id="GO:0048188">
    <property type="term" value="C:Set1C/COMPASS complex"/>
    <property type="evidence" value="ECO:0007669"/>
    <property type="project" value="InterPro"/>
</dbReference>
<protein>
    <submittedName>
        <fullName evidence="7">Uncharacterized protein</fullName>
    </submittedName>
</protein>
<keyword evidence="4" id="KW-0539">Nucleus</keyword>
<organism evidence="7 8">
    <name type="scientific">Rotaria sordida</name>
    <dbReference type="NCBI Taxonomy" id="392033"/>
    <lineage>
        <taxon>Eukaryota</taxon>
        <taxon>Metazoa</taxon>
        <taxon>Spiralia</taxon>
        <taxon>Gnathifera</taxon>
        <taxon>Rotifera</taxon>
        <taxon>Eurotatoria</taxon>
        <taxon>Bdelloidea</taxon>
        <taxon>Philodinida</taxon>
        <taxon>Philodinidae</taxon>
        <taxon>Rotaria</taxon>
    </lineage>
</organism>
<evidence type="ECO:0000256" key="3">
    <source>
        <dbReference type="ARBA" id="ARBA00022737"/>
    </source>
</evidence>
<evidence type="ECO:0000313" key="8">
    <source>
        <dbReference type="Proteomes" id="UP000663870"/>
    </source>
</evidence>
<accession>A0A814R654</accession>
<feature type="region of interest" description="Disordered" evidence="6">
    <location>
        <begin position="534"/>
        <end position="581"/>
    </location>
</feature>
<proteinExistence type="predicted"/>
<dbReference type="PANTHER" id="PTHR44040">
    <property type="entry name" value="RETINOBLASTOMA-BINDING PROTEIN 5"/>
    <property type="match status" value="1"/>
</dbReference>
<reference evidence="7" key="1">
    <citation type="submission" date="2021-02" db="EMBL/GenBank/DDBJ databases">
        <authorList>
            <person name="Nowell W R."/>
        </authorList>
    </citation>
    <scope>NUCLEOTIDE SEQUENCE</scope>
</reference>